<proteinExistence type="predicted"/>
<dbReference type="CDD" id="cd03228">
    <property type="entry name" value="ABCC_MRP_Like"/>
    <property type="match status" value="1"/>
</dbReference>
<dbReference type="InterPro" id="IPR003593">
    <property type="entry name" value="AAA+_ATPase"/>
</dbReference>
<dbReference type="InterPro" id="IPR039421">
    <property type="entry name" value="Type_1_exporter"/>
</dbReference>
<evidence type="ECO:0000313" key="5">
    <source>
        <dbReference type="EMBL" id="GAB77734.1"/>
    </source>
</evidence>
<feature type="transmembrane region" description="Helical" evidence="3">
    <location>
        <begin position="258"/>
        <end position="276"/>
    </location>
</feature>
<dbReference type="Pfam" id="PF00005">
    <property type="entry name" value="ABC_tran"/>
    <property type="match status" value="1"/>
</dbReference>
<keyword evidence="1" id="KW-0547">Nucleotide-binding</keyword>
<sequence>MTTSAFSARAPDLLSAVALSLRAAPVWAPATLITLLVGATANAVFVLTIAQTVADHSQGEPISRTVWVVLAVSLGSTLLGPQVAELTTALWTEQFTTRVHLETAEAFLRGAHAPARDEERATAMSPSEYAELAHSWDIRHFPEAVYDWVSNRVRGVASIVVIALWSPLLAVCAFAGMLLAQHLHIAPQISSSPDSGRQKKQADVLQAAALDPRHRTELFVHGLMPWLTRQVRCRLAHVQATARREYLRTLRREVRNSAPAVLTFALVIATAVAALLNGSSPAGPVAVLQAVSGLSGFGALAGVDRIFASYTRWFTGTRRAAPAELPLPDENLRPSDGQRSSGVVVERVSFTYDGSTSVLDEVSLAVEPGQIVAIVGQNGAGKSTLAQLLAGSRLPGAGEITVDGTSAARAHTLGHIAFMPQTPFALPGDVFYNSSPWLGSHRELHDSCPVCEHLELASLCGGDGGDGRQMQGLSGGELQRVNVARALHAVQRGSRLLLLDEPSAALDVGFELKVMQLLREVLDRHPSACAVVVSHRFSTVRLADTILVMQEGSIVERGSHAQLMREDGLYAQLYRTQARVYA</sequence>
<dbReference type="GO" id="GO:0016020">
    <property type="term" value="C:membrane"/>
    <property type="evidence" value="ECO:0007669"/>
    <property type="project" value="TreeGrafter"/>
</dbReference>
<dbReference type="InterPro" id="IPR017871">
    <property type="entry name" value="ABC_transporter-like_CS"/>
</dbReference>
<feature type="transmembrane region" description="Helical" evidence="3">
    <location>
        <begin position="282"/>
        <end position="303"/>
    </location>
</feature>
<keyword evidence="3" id="KW-0472">Membrane</keyword>
<feature type="transmembrane region" description="Helical" evidence="3">
    <location>
        <begin position="156"/>
        <end position="180"/>
    </location>
</feature>
<gene>
    <name evidence="5" type="ORF">AUCHE_06_00060</name>
</gene>
<dbReference type="AlphaFoldDB" id="K6VLX2"/>
<dbReference type="STRING" id="100225.SAMN05421595_0238"/>
<dbReference type="RefSeq" id="WP_006502486.1">
    <property type="nucleotide sequence ID" value="NZ_BAGZ01000006.1"/>
</dbReference>
<dbReference type="InterPro" id="IPR003439">
    <property type="entry name" value="ABC_transporter-like_ATP-bd"/>
</dbReference>
<keyword evidence="3" id="KW-1133">Transmembrane helix</keyword>
<feature type="transmembrane region" description="Helical" evidence="3">
    <location>
        <begin position="33"/>
        <end position="54"/>
    </location>
</feature>
<dbReference type="PANTHER" id="PTHR24221:SF503">
    <property type="entry name" value="MITOCHONDRIAL POTASSIUM CHANNEL ATP-BINDING SUBUNIT"/>
    <property type="match status" value="1"/>
</dbReference>
<feature type="domain" description="ABC transporter" evidence="4">
    <location>
        <begin position="343"/>
        <end position="576"/>
    </location>
</feature>
<dbReference type="GO" id="GO:0042626">
    <property type="term" value="F:ATPase-coupled transmembrane transporter activity"/>
    <property type="evidence" value="ECO:0007669"/>
    <property type="project" value="TreeGrafter"/>
</dbReference>
<dbReference type="InterPro" id="IPR027417">
    <property type="entry name" value="P-loop_NTPase"/>
</dbReference>
<evidence type="ECO:0000313" key="6">
    <source>
        <dbReference type="Proteomes" id="UP000008495"/>
    </source>
</evidence>
<dbReference type="SUPFAM" id="SSF52540">
    <property type="entry name" value="P-loop containing nucleoside triphosphate hydrolases"/>
    <property type="match status" value="1"/>
</dbReference>
<organism evidence="5 6">
    <name type="scientific">Austwickia chelonae NBRC 105200</name>
    <dbReference type="NCBI Taxonomy" id="1184607"/>
    <lineage>
        <taxon>Bacteria</taxon>
        <taxon>Bacillati</taxon>
        <taxon>Actinomycetota</taxon>
        <taxon>Actinomycetes</taxon>
        <taxon>Micrococcales</taxon>
        <taxon>Dermatophilaceae</taxon>
        <taxon>Austwickia</taxon>
    </lineage>
</organism>
<feature type="transmembrane region" description="Helical" evidence="3">
    <location>
        <begin position="66"/>
        <end position="84"/>
    </location>
</feature>
<dbReference type="eggNOG" id="COG1132">
    <property type="taxonomic scope" value="Bacteria"/>
</dbReference>
<name>K6VLX2_9MICO</name>
<keyword evidence="6" id="KW-1185">Reference proteome</keyword>
<dbReference type="PROSITE" id="PS00211">
    <property type="entry name" value="ABC_TRANSPORTER_1"/>
    <property type="match status" value="1"/>
</dbReference>
<dbReference type="EMBL" id="BAGZ01000006">
    <property type="protein sequence ID" value="GAB77734.1"/>
    <property type="molecule type" value="Genomic_DNA"/>
</dbReference>
<evidence type="ECO:0000256" key="1">
    <source>
        <dbReference type="ARBA" id="ARBA00022741"/>
    </source>
</evidence>
<dbReference type="GO" id="GO:0016887">
    <property type="term" value="F:ATP hydrolysis activity"/>
    <property type="evidence" value="ECO:0007669"/>
    <property type="project" value="InterPro"/>
</dbReference>
<dbReference type="PANTHER" id="PTHR24221">
    <property type="entry name" value="ATP-BINDING CASSETTE SUB-FAMILY B"/>
    <property type="match status" value="1"/>
</dbReference>
<dbReference type="PROSITE" id="PS50893">
    <property type="entry name" value="ABC_TRANSPORTER_2"/>
    <property type="match status" value="1"/>
</dbReference>
<keyword evidence="3" id="KW-0812">Transmembrane</keyword>
<comment type="caution">
    <text evidence="5">The sequence shown here is derived from an EMBL/GenBank/DDBJ whole genome shotgun (WGS) entry which is preliminary data.</text>
</comment>
<accession>K6VLX2</accession>
<evidence type="ECO:0000259" key="4">
    <source>
        <dbReference type="PROSITE" id="PS50893"/>
    </source>
</evidence>
<dbReference type="Proteomes" id="UP000008495">
    <property type="component" value="Unassembled WGS sequence"/>
</dbReference>
<dbReference type="GO" id="GO:0005524">
    <property type="term" value="F:ATP binding"/>
    <property type="evidence" value="ECO:0007669"/>
    <property type="project" value="UniProtKB-KW"/>
</dbReference>
<dbReference type="SMART" id="SM00382">
    <property type="entry name" value="AAA"/>
    <property type="match status" value="1"/>
</dbReference>
<evidence type="ECO:0000256" key="3">
    <source>
        <dbReference type="SAM" id="Phobius"/>
    </source>
</evidence>
<keyword evidence="2" id="KW-0067">ATP-binding</keyword>
<dbReference type="Gene3D" id="3.40.50.300">
    <property type="entry name" value="P-loop containing nucleotide triphosphate hydrolases"/>
    <property type="match status" value="1"/>
</dbReference>
<evidence type="ECO:0000256" key="2">
    <source>
        <dbReference type="ARBA" id="ARBA00022840"/>
    </source>
</evidence>
<reference evidence="5 6" key="1">
    <citation type="submission" date="2012-08" db="EMBL/GenBank/DDBJ databases">
        <title>Whole genome shotgun sequence of Austwickia chelonae NBRC 105200.</title>
        <authorList>
            <person name="Yoshida I."/>
            <person name="Hosoyama A."/>
            <person name="Tsuchikane K."/>
            <person name="Katsumata H."/>
            <person name="Ando Y."/>
            <person name="Ohji S."/>
            <person name="Hamada M."/>
            <person name="Tamura T."/>
            <person name="Yamazoe A."/>
            <person name="Yamazaki S."/>
            <person name="Fujita N."/>
        </authorList>
    </citation>
    <scope>NUCLEOTIDE SEQUENCE [LARGE SCALE GENOMIC DNA]</scope>
    <source>
        <strain evidence="5 6">NBRC 105200</strain>
    </source>
</reference>
<protein>
    <recommendedName>
        <fullName evidence="4">ABC transporter domain-containing protein</fullName>
    </recommendedName>
</protein>